<dbReference type="Pfam" id="PF14255">
    <property type="entry name" value="Zn_ribbon_21"/>
    <property type="match status" value="1"/>
</dbReference>
<dbReference type="PATRIC" id="fig|1618023.3.peg.2463"/>
<accession>A0A0D8ZMC9</accession>
<dbReference type="RefSeq" id="WP_045056635.1">
    <property type="nucleotide sequence ID" value="NZ_CAWMDP010000027.1"/>
</dbReference>
<dbReference type="STRING" id="1618023.UH38_20895"/>
<comment type="caution">
    <text evidence="1">The sequence shown here is derived from an EMBL/GenBank/DDBJ whole genome shotgun (WGS) entry which is preliminary data.</text>
</comment>
<dbReference type="OrthoDB" id="9814566at2"/>
<evidence type="ECO:0008006" key="3">
    <source>
        <dbReference type="Google" id="ProtNLM"/>
    </source>
</evidence>
<name>A0A0D8ZMC9_9CYAN</name>
<dbReference type="EMBL" id="JYON01000030">
    <property type="protein sequence ID" value="KJH69988.1"/>
    <property type="molecule type" value="Genomic_DNA"/>
</dbReference>
<evidence type="ECO:0000313" key="1">
    <source>
        <dbReference type="EMBL" id="KJH69988.1"/>
    </source>
</evidence>
<dbReference type="InterPro" id="IPR025990">
    <property type="entry name" value="zinc_ribbon_bacterial"/>
</dbReference>
<evidence type="ECO:0000313" key="2">
    <source>
        <dbReference type="Proteomes" id="UP000032452"/>
    </source>
</evidence>
<proteinExistence type="predicted"/>
<dbReference type="AlphaFoldDB" id="A0A0D8ZMC9"/>
<keyword evidence="2" id="KW-1185">Reference proteome</keyword>
<dbReference type="Proteomes" id="UP000032452">
    <property type="component" value="Unassembled WGS sequence"/>
</dbReference>
<protein>
    <recommendedName>
        <fullName evidence="3">CPXCG motif-containing cysteine-rich protein</fullName>
    </recommendedName>
</protein>
<sequence>MQNSAEYFCAYCGESNVLFVDLSAGNYQSYIEDCQVCCRPNVLYIQIDEETLELTVDSEYVG</sequence>
<organism evidence="1 2">
    <name type="scientific">Aliterella atlantica CENA595</name>
    <dbReference type="NCBI Taxonomy" id="1618023"/>
    <lineage>
        <taxon>Bacteria</taxon>
        <taxon>Bacillati</taxon>
        <taxon>Cyanobacteriota</taxon>
        <taxon>Cyanophyceae</taxon>
        <taxon>Chroococcidiopsidales</taxon>
        <taxon>Aliterellaceae</taxon>
        <taxon>Aliterella</taxon>
    </lineage>
</organism>
<gene>
    <name evidence="1" type="ORF">UH38_20895</name>
</gene>
<dbReference type="PIRSF" id="PIRSF037225">
    <property type="entry name" value="UCP037225"/>
    <property type="match status" value="1"/>
</dbReference>
<reference evidence="1 2" key="1">
    <citation type="submission" date="2015-02" db="EMBL/GenBank/DDBJ databases">
        <title>Draft genome of a novel marine cyanobacterium (Chroococcales) isolated from South Atlantic Ocean.</title>
        <authorList>
            <person name="Rigonato J."/>
            <person name="Alvarenga D.O."/>
            <person name="Branco L.H."/>
            <person name="Varani A.M."/>
            <person name="Brandini F.P."/>
            <person name="Fiore M.F."/>
        </authorList>
    </citation>
    <scope>NUCLEOTIDE SEQUENCE [LARGE SCALE GENOMIC DNA]</scope>
    <source>
        <strain evidence="1 2">CENA595</strain>
    </source>
</reference>
<dbReference type="InterPro" id="IPR017143">
    <property type="entry name" value="UCP037225"/>
</dbReference>